<keyword evidence="3" id="KW-0456">Lyase</keyword>
<dbReference type="GO" id="GO:0030089">
    <property type="term" value="C:phycobilisome"/>
    <property type="evidence" value="ECO:0007669"/>
    <property type="project" value="UniProtKB-KW"/>
</dbReference>
<reference evidence="3" key="1">
    <citation type="submission" date="2009-01" db="EMBL/GenBank/DDBJ databases">
        <title>Complete sequence of chromosome Cyanothece sp. PCC 7425.</title>
        <authorList>
            <consortium name="US DOE Joint Genome Institute"/>
            <person name="Lucas S."/>
            <person name="Copeland A."/>
            <person name="Lapidus A."/>
            <person name="Glavina del Rio T."/>
            <person name="Dalin E."/>
            <person name="Tice H."/>
            <person name="Bruce D."/>
            <person name="Goodwin L."/>
            <person name="Pitluck S."/>
            <person name="Sims D."/>
            <person name="Meineke L."/>
            <person name="Brettin T."/>
            <person name="Detter J.C."/>
            <person name="Han C."/>
            <person name="Larimer F."/>
            <person name="Land M."/>
            <person name="Hauser L."/>
            <person name="Kyrpides N."/>
            <person name="Ovchinnikova G."/>
            <person name="Liberton M."/>
            <person name="Stoeckel J."/>
            <person name="Banerjee A."/>
            <person name="Singh A."/>
            <person name="Page L."/>
            <person name="Sato H."/>
            <person name="Zhao L."/>
            <person name="Sherman L."/>
            <person name="Pakrasi H."/>
            <person name="Richardson P."/>
        </authorList>
    </citation>
    <scope>NUCLEOTIDE SEQUENCE</scope>
    <source>
        <strain evidence="3">PCC 7425</strain>
    </source>
</reference>
<dbReference type="eggNOG" id="COG1413">
    <property type="taxonomic scope" value="Bacteria"/>
</dbReference>
<dbReference type="Gene3D" id="1.25.10.10">
    <property type="entry name" value="Leucine-rich Repeat Variant"/>
    <property type="match status" value="1"/>
</dbReference>
<accession>B8HNS4</accession>
<dbReference type="AlphaFoldDB" id="B8HNS4"/>
<dbReference type="KEGG" id="cyn:Cyan7425_1432"/>
<dbReference type="InterPro" id="IPR004155">
    <property type="entry name" value="PBS_lyase_HEAT"/>
</dbReference>
<dbReference type="InterPro" id="IPR011989">
    <property type="entry name" value="ARM-like"/>
</dbReference>
<dbReference type="EMBL" id="CP001344">
    <property type="protein sequence ID" value="ACL43805.1"/>
    <property type="molecule type" value="Genomic_DNA"/>
</dbReference>
<dbReference type="InterPro" id="IPR016024">
    <property type="entry name" value="ARM-type_fold"/>
</dbReference>
<dbReference type="PANTHER" id="PTHR12697">
    <property type="entry name" value="PBS LYASE HEAT-LIKE PROTEIN"/>
    <property type="match status" value="1"/>
</dbReference>
<dbReference type="SUPFAM" id="SSF48371">
    <property type="entry name" value="ARM repeat"/>
    <property type="match status" value="1"/>
</dbReference>
<dbReference type="Pfam" id="PF03130">
    <property type="entry name" value="HEAT_PBS"/>
    <property type="match status" value="1"/>
</dbReference>
<dbReference type="GO" id="GO:0016829">
    <property type="term" value="F:lyase activity"/>
    <property type="evidence" value="ECO:0007669"/>
    <property type="project" value="UniProtKB-KW"/>
</dbReference>
<name>B8HNS4_CYAP4</name>
<keyword evidence="1" id="KW-0042">Antenna complex</keyword>
<keyword evidence="2" id="KW-0605">Phycobilisome</keyword>
<protein>
    <submittedName>
        <fullName evidence="3">PBS lyase HEAT domain protein repeat-containing protein</fullName>
    </submittedName>
</protein>
<dbReference type="HOGENOM" id="CLU_101012_0_0_3"/>
<dbReference type="SMART" id="SM00567">
    <property type="entry name" value="EZ_HEAT"/>
    <property type="match status" value="5"/>
</dbReference>
<dbReference type="PANTHER" id="PTHR12697:SF39">
    <property type="entry name" value="SLR1687 PROTEIN"/>
    <property type="match status" value="1"/>
</dbReference>
<dbReference type="Pfam" id="PF13646">
    <property type="entry name" value="HEAT_2"/>
    <property type="match status" value="1"/>
</dbReference>
<sequence length="220" mass="23842">MSTAAEEVRTALSSNDFGERLRAVNQFRSLDRGIAFDLVQIAVKDSNARVRYAAVSHMAHLGDQNPQLSLEILRDCLLNDDEMDVRAAAADALGGLKLTDAFDDIVQLYESTSEWLVQFSILAALGELGDPRGFEVLIRALSSDQNLLRLAAIGALGDLGNADAVPYLAPYVDDPDWHVRYRLAQSLQQLGGREAEGLLARLAADSMPQVAEAARTESAS</sequence>
<dbReference type="GO" id="GO:0016491">
    <property type="term" value="F:oxidoreductase activity"/>
    <property type="evidence" value="ECO:0007669"/>
    <property type="project" value="TreeGrafter"/>
</dbReference>
<evidence type="ECO:0000256" key="2">
    <source>
        <dbReference type="ARBA" id="ARBA00022738"/>
    </source>
</evidence>
<dbReference type="OrthoDB" id="510108at2"/>
<dbReference type="NCBIfam" id="NF045915">
    <property type="entry name" value="PhycobilmeDegNblB"/>
    <property type="match status" value="1"/>
</dbReference>
<evidence type="ECO:0000256" key="1">
    <source>
        <dbReference type="ARBA" id="ARBA00022549"/>
    </source>
</evidence>
<evidence type="ECO:0000313" key="3">
    <source>
        <dbReference type="EMBL" id="ACL43805.1"/>
    </source>
</evidence>
<dbReference type="STRING" id="395961.Cyan7425_1432"/>
<organism evidence="3">
    <name type="scientific">Cyanothece sp. (strain PCC 7425 / ATCC 29141)</name>
    <dbReference type="NCBI Taxonomy" id="395961"/>
    <lineage>
        <taxon>Bacteria</taxon>
        <taxon>Bacillati</taxon>
        <taxon>Cyanobacteriota</taxon>
        <taxon>Cyanophyceae</taxon>
        <taxon>Gomontiellales</taxon>
        <taxon>Cyanothecaceae</taxon>
        <taxon>Cyanothece</taxon>
    </lineage>
</organism>
<gene>
    <name evidence="3" type="ordered locus">Cyan7425_1432</name>
</gene>
<proteinExistence type="predicted"/>